<reference evidence="2" key="1">
    <citation type="submission" date="2017-10" db="EMBL/GenBank/DDBJ databases">
        <title>Rapid genome shrinkage in a self-fertile nematode reveals novel sperm competition proteins.</title>
        <authorList>
            <person name="Yin D."/>
            <person name="Schwarz E.M."/>
            <person name="Thomas C.G."/>
            <person name="Felde R.L."/>
            <person name="Korf I.F."/>
            <person name="Cutter A.D."/>
            <person name="Schartner C.M."/>
            <person name="Ralston E.J."/>
            <person name="Meyer B.J."/>
            <person name="Haag E.S."/>
        </authorList>
    </citation>
    <scope>NUCLEOTIDE SEQUENCE [LARGE SCALE GENOMIC DNA]</scope>
    <source>
        <strain evidence="2">JU1422</strain>
    </source>
</reference>
<accession>A0A2G5UVA4</accession>
<evidence type="ECO:0000313" key="1">
    <source>
        <dbReference type="EMBL" id="PIC43291.1"/>
    </source>
</evidence>
<protein>
    <submittedName>
        <fullName evidence="1">Uncharacterized protein</fullName>
    </submittedName>
</protein>
<proteinExistence type="predicted"/>
<sequence>MNKMNFNSIDFLDQFPALIPLQIKDISLGDTTIFINEDKVVLDIINDKIEVRSQGKVIGHLENSEENLEMLTTLFIKSGQKVESFIAMKPHLLKHLPPIEVTISLVIRDVEDEESWDFLKQCSGKPVFLNYRCTISEKLWEVPIIADSLGITLYGPVPFDVLKSLKNVYVYLKDYTPPVADLKRLYDHWKFWVHEQRAIGFEINLKTFEDYKTSIKTWARHSYHKPSGFPPSKVFCVDFHADKQIVFTEENLKANGDARVIMCIEDKTLMDTVVEMFGKLHGFVANLRGDKKTLSK</sequence>
<dbReference type="OrthoDB" id="5804893at2759"/>
<dbReference type="EMBL" id="PDUG01000002">
    <property type="protein sequence ID" value="PIC43291.1"/>
    <property type="molecule type" value="Genomic_DNA"/>
</dbReference>
<dbReference type="Proteomes" id="UP000230233">
    <property type="component" value="Chromosome II"/>
</dbReference>
<comment type="caution">
    <text evidence="1">The sequence shown here is derived from an EMBL/GenBank/DDBJ whole genome shotgun (WGS) entry which is preliminary data.</text>
</comment>
<keyword evidence="2" id="KW-1185">Reference proteome</keyword>
<dbReference type="AlphaFoldDB" id="A0A2G5UVA4"/>
<gene>
    <name evidence="1" type="primary">Cnig_chr_II.g4082</name>
    <name evidence="1" type="ORF">B9Z55_004082</name>
</gene>
<name>A0A2G5UVA4_9PELO</name>
<evidence type="ECO:0000313" key="2">
    <source>
        <dbReference type="Proteomes" id="UP000230233"/>
    </source>
</evidence>
<organism evidence="1 2">
    <name type="scientific">Caenorhabditis nigoni</name>
    <dbReference type="NCBI Taxonomy" id="1611254"/>
    <lineage>
        <taxon>Eukaryota</taxon>
        <taxon>Metazoa</taxon>
        <taxon>Ecdysozoa</taxon>
        <taxon>Nematoda</taxon>
        <taxon>Chromadorea</taxon>
        <taxon>Rhabditida</taxon>
        <taxon>Rhabditina</taxon>
        <taxon>Rhabditomorpha</taxon>
        <taxon>Rhabditoidea</taxon>
        <taxon>Rhabditidae</taxon>
        <taxon>Peloderinae</taxon>
        <taxon>Caenorhabditis</taxon>
    </lineage>
</organism>